<dbReference type="Proteomes" id="UP000199377">
    <property type="component" value="Unassembled WGS sequence"/>
</dbReference>
<evidence type="ECO:0000313" key="2">
    <source>
        <dbReference type="Proteomes" id="UP000199377"/>
    </source>
</evidence>
<organism evidence="1 2">
    <name type="scientific">Albimonas pacifica</name>
    <dbReference type="NCBI Taxonomy" id="1114924"/>
    <lineage>
        <taxon>Bacteria</taxon>
        <taxon>Pseudomonadati</taxon>
        <taxon>Pseudomonadota</taxon>
        <taxon>Alphaproteobacteria</taxon>
        <taxon>Rhodobacterales</taxon>
        <taxon>Paracoccaceae</taxon>
        <taxon>Albimonas</taxon>
    </lineage>
</organism>
<reference evidence="1 2" key="1">
    <citation type="submission" date="2016-10" db="EMBL/GenBank/DDBJ databases">
        <authorList>
            <person name="de Groot N.N."/>
        </authorList>
    </citation>
    <scope>NUCLEOTIDE SEQUENCE [LARGE SCALE GENOMIC DNA]</scope>
    <source>
        <strain evidence="1 2">CGMCC 1.11030</strain>
    </source>
</reference>
<dbReference type="SUPFAM" id="SSF53756">
    <property type="entry name" value="UDP-Glycosyltransferase/glycogen phosphorylase"/>
    <property type="match status" value="1"/>
</dbReference>
<dbReference type="GO" id="GO:0016740">
    <property type="term" value="F:transferase activity"/>
    <property type="evidence" value="ECO:0007669"/>
    <property type="project" value="UniProtKB-KW"/>
</dbReference>
<dbReference type="STRING" id="1114924.SAMN05216258_10361"/>
<accession>A0A1I3DX58</accession>
<name>A0A1I3DX58_9RHOB</name>
<dbReference type="Pfam" id="PF13692">
    <property type="entry name" value="Glyco_trans_1_4"/>
    <property type="match status" value="1"/>
</dbReference>
<sequence>MKPAAFPHVRPADLAQARRVPPLPVIGNLPPPVTGQAAITLAAARWLARAGPAPRLSLSPGAARGPWRHPVRAARTLRAAAALLVARLQGGRRAYLAGDGGWGRGHQLLLILVARALGMRLRLHHHSFAYLDRPDRLMRLALAAGGGCLDHVFLSPAMRARFRAAYGGDGARDLVIPNAVFLRPEPRPRPPRPPGPLRAGLLANLTAAKGLHEVIALAESAESRGLALELRLAGPVADPADLAALKAALMRLPGRLSWTGGPVSGEAKAAFYDAIDVFLLPTTHRDEAEPAVIWEAAFAGVPALAWGRGAIPEQAPPGFHLDPAEPFGPWALDRLAALQADPAALAEASRAALARAEAAAEAGARALALLLAERDRP</sequence>
<dbReference type="Gene3D" id="3.40.50.2000">
    <property type="entry name" value="Glycogen Phosphorylase B"/>
    <property type="match status" value="1"/>
</dbReference>
<dbReference type="AlphaFoldDB" id="A0A1I3DX58"/>
<keyword evidence="1" id="KW-0808">Transferase</keyword>
<proteinExistence type="predicted"/>
<dbReference type="EMBL" id="FOQH01000003">
    <property type="protein sequence ID" value="SFH91275.1"/>
    <property type="molecule type" value="Genomic_DNA"/>
</dbReference>
<evidence type="ECO:0000313" key="1">
    <source>
        <dbReference type="EMBL" id="SFH91275.1"/>
    </source>
</evidence>
<gene>
    <name evidence="1" type="ORF">SAMN05216258_10361</name>
</gene>
<dbReference type="RefSeq" id="WP_092858871.1">
    <property type="nucleotide sequence ID" value="NZ_FOQH01000003.1"/>
</dbReference>
<keyword evidence="2" id="KW-1185">Reference proteome</keyword>
<protein>
    <submittedName>
        <fullName evidence="1">Glycosyl transferases group 1</fullName>
    </submittedName>
</protein>